<dbReference type="Proteomes" id="UP000233837">
    <property type="component" value="Unassembled WGS sequence"/>
</dbReference>
<evidence type="ECO:0000313" key="1">
    <source>
        <dbReference type="EMBL" id="PKU67648.1"/>
    </source>
</evidence>
<evidence type="ECO:0000313" key="2">
    <source>
        <dbReference type="Proteomes" id="UP000233837"/>
    </source>
</evidence>
<proteinExistence type="predicted"/>
<reference evidence="1 2" key="2">
    <citation type="journal article" date="2017" name="Nature">
        <title>The Apostasia genome and the evolution of orchids.</title>
        <authorList>
            <person name="Zhang G.Q."/>
            <person name="Liu K.W."/>
            <person name="Li Z."/>
            <person name="Lohaus R."/>
            <person name="Hsiao Y.Y."/>
            <person name="Niu S.C."/>
            <person name="Wang J.Y."/>
            <person name="Lin Y.C."/>
            <person name="Xu Q."/>
            <person name="Chen L.J."/>
            <person name="Yoshida K."/>
            <person name="Fujiwara S."/>
            <person name="Wang Z.W."/>
            <person name="Zhang Y.Q."/>
            <person name="Mitsuda N."/>
            <person name="Wang M."/>
            <person name="Liu G.H."/>
            <person name="Pecoraro L."/>
            <person name="Huang H.X."/>
            <person name="Xiao X.J."/>
            <person name="Lin M."/>
            <person name="Wu X.Y."/>
            <person name="Wu W.L."/>
            <person name="Chen Y.Y."/>
            <person name="Chang S.B."/>
            <person name="Sakamoto S."/>
            <person name="Ohme-Takagi M."/>
            <person name="Yagi M."/>
            <person name="Zeng S.J."/>
            <person name="Shen C.Y."/>
            <person name="Yeh C.M."/>
            <person name="Luo Y.B."/>
            <person name="Tsai W.C."/>
            <person name="Van de Peer Y."/>
            <person name="Liu Z.J."/>
        </authorList>
    </citation>
    <scope>NUCLEOTIDE SEQUENCE [LARGE SCALE GENOMIC DNA]</scope>
    <source>
        <tissue evidence="1">The whole plant</tissue>
    </source>
</reference>
<organism evidence="1 2">
    <name type="scientific">Dendrobium catenatum</name>
    <dbReference type="NCBI Taxonomy" id="906689"/>
    <lineage>
        <taxon>Eukaryota</taxon>
        <taxon>Viridiplantae</taxon>
        <taxon>Streptophyta</taxon>
        <taxon>Embryophyta</taxon>
        <taxon>Tracheophyta</taxon>
        <taxon>Spermatophyta</taxon>
        <taxon>Magnoliopsida</taxon>
        <taxon>Liliopsida</taxon>
        <taxon>Asparagales</taxon>
        <taxon>Orchidaceae</taxon>
        <taxon>Epidendroideae</taxon>
        <taxon>Malaxideae</taxon>
        <taxon>Dendrobiinae</taxon>
        <taxon>Dendrobium</taxon>
    </lineage>
</organism>
<name>A0A2I0VW54_9ASPA</name>
<sequence>MEQRRLLPSDVWKNCKKNLAIPTSEVFNGNSKVLEGFNQNFKGFNGKPFVINEGGLLGRSELPVLVSGKGKNVIRDEDVNFLKGKSVLDGNFRGVDDRCLNCSVSSDLRVSSCKNFDSKSLPSSPIKRDFYVKDLNYKKFPPRRSSAPMKKVFIPKVVASVNVNLNSSAVKEDGAKLDEVREDSYLAGDNVELLNVADNPDEGMSLNAKQVTGNEVSIAVEINNKFGSLSDLEQGDRVEPVAVVDKGMMEEGEILESTLEGDVLKEDKSEKQSPMNVLKVDMAKNHSESSLEGNLSLDKKTKLAKELKSLGAGNIIALNRKGESGKVKRNGGPSPIFRK</sequence>
<protein>
    <submittedName>
        <fullName evidence="1">Uncharacterized protein</fullName>
    </submittedName>
</protein>
<accession>A0A2I0VW54</accession>
<dbReference type="AlphaFoldDB" id="A0A2I0VW54"/>
<keyword evidence="2" id="KW-1185">Reference proteome</keyword>
<dbReference type="EMBL" id="KZ503172">
    <property type="protein sequence ID" value="PKU67648.1"/>
    <property type="molecule type" value="Genomic_DNA"/>
</dbReference>
<gene>
    <name evidence="1" type="ORF">MA16_Dca011226</name>
</gene>
<reference evidence="1 2" key="1">
    <citation type="journal article" date="2016" name="Sci. Rep.">
        <title>The Dendrobium catenatum Lindl. genome sequence provides insights into polysaccharide synthase, floral development and adaptive evolution.</title>
        <authorList>
            <person name="Zhang G.Q."/>
            <person name="Xu Q."/>
            <person name="Bian C."/>
            <person name="Tsai W.C."/>
            <person name="Yeh C.M."/>
            <person name="Liu K.W."/>
            <person name="Yoshida K."/>
            <person name="Zhang L.S."/>
            <person name="Chang S.B."/>
            <person name="Chen F."/>
            <person name="Shi Y."/>
            <person name="Su Y.Y."/>
            <person name="Zhang Y.Q."/>
            <person name="Chen L.J."/>
            <person name="Yin Y."/>
            <person name="Lin M."/>
            <person name="Huang H."/>
            <person name="Deng H."/>
            <person name="Wang Z.W."/>
            <person name="Zhu S.L."/>
            <person name="Zhao X."/>
            <person name="Deng C."/>
            <person name="Niu S.C."/>
            <person name="Huang J."/>
            <person name="Wang M."/>
            <person name="Liu G.H."/>
            <person name="Yang H.J."/>
            <person name="Xiao X.J."/>
            <person name="Hsiao Y.Y."/>
            <person name="Wu W.L."/>
            <person name="Chen Y.Y."/>
            <person name="Mitsuda N."/>
            <person name="Ohme-Takagi M."/>
            <person name="Luo Y.B."/>
            <person name="Van de Peer Y."/>
            <person name="Liu Z.J."/>
        </authorList>
    </citation>
    <scope>NUCLEOTIDE SEQUENCE [LARGE SCALE GENOMIC DNA]</scope>
    <source>
        <tissue evidence="1">The whole plant</tissue>
    </source>
</reference>